<feature type="transmembrane region" description="Helical" evidence="3">
    <location>
        <begin position="1548"/>
        <end position="1570"/>
    </location>
</feature>
<dbReference type="InterPro" id="IPR008930">
    <property type="entry name" value="Terpenoid_cyclase/PrenylTrfase"/>
</dbReference>
<dbReference type="Gene3D" id="2.20.130.20">
    <property type="match status" value="1"/>
</dbReference>
<dbReference type="Pfam" id="PF07678">
    <property type="entry name" value="TED_complement"/>
    <property type="match status" value="1"/>
</dbReference>
<dbReference type="SUPFAM" id="SSF49410">
    <property type="entry name" value="Alpha-macroglobulin receptor domain"/>
    <property type="match status" value="1"/>
</dbReference>
<feature type="domain" description="Alpha-2-macroglobulin" evidence="5">
    <location>
        <begin position="746"/>
        <end position="837"/>
    </location>
</feature>
<dbReference type="CDD" id="cd00112">
    <property type="entry name" value="LDLa"/>
    <property type="match status" value="1"/>
</dbReference>
<dbReference type="InterPro" id="IPR036595">
    <property type="entry name" value="A-macroglobulin_rcpt-bd_sf"/>
</dbReference>
<dbReference type="InterPro" id="IPR013783">
    <property type="entry name" value="Ig-like_fold"/>
</dbReference>
<evidence type="ECO:0000259" key="5">
    <source>
        <dbReference type="SMART" id="SM01360"/>
    </source>
</evidence>
<dbReference type="EMBL" id="JAODUO010000361">
    <property type="protein sequence ID" value="KAK2182230.1"/>
    <property type="molecule type" value="Genomic_DNA"/>
</dbReference>
<comment type="caution">
    <text evidence="2">Lacks conserved residue(s) required for the propagation of feature annotation.</text>
</comment>
<dbReference type="Gene3D" id="4.10.400.10">
    <property type="entry name" value="Low-density Lipoprotein Receptor"/>
    <property type="match status" value="1"/>
</dbReference>
<keyword evidence="3" id="KW-0812">Transmembrane</keyword>
<proteinExistence type="predicted"/>
<dbReference type="Gene3D" id="2.60.40.1930">
    <property type="match status" value="2"/>
</dbReference>
<dbReference type="SMART" id="SM01359">
    <property type="entry name" value="A2M_N_2"/>
    <property type="match status" value="1"/>
</dbReference>
<dbReference type="Gene3D" id="2.60.40.1940">
    <property type="match status" value="1"/>
</dbReference>
<dbReference type="Pfam" id="PF07703">
    <property type="entry name" value="A2M_BRD"/>
    <property type="match status" value="1"/>
</dbReference>
<evidence type="ECO:0000256" key="2">
    <source>
        <dbReference type="PROSITE-ProRule" id="PRU00124"/>
    </source>
</evidence>
<dbReference type="Pfam" id="PF01835">
    <property type="entry name" value="MG2"/>
    <property type="match status" value="1"/>
</dbReference>
<dbReference type="SMART" id="SM00192">
    <property type="entry name" value="LDLa"/>
    <property type="match status" value="1"/>
</dbReference>
<evidence type="ECO:0000256" key="1">
    <source>
        <dbReference type="ARBA" id="ARBA00023157"/>
    </source>
</evidence>
<dbReference type="InterPro" id="IPR050473">
    <property type="entry name" value="A2M/Complement_sys"/>
</dbReference>
<dbReference type="SUPFAM" id="SSF48239">
    <property type="entry name" value="Terpenoid cyclases/Protein prenyltransferases"/>
    <property type="match status" value="1"/>
</dbReference>
<evidence type="ECO:0008006" key="9">
    <source>
        <dbReference type="Google" id="ProtNLM"/>
    </source>
</evidence>
<dbReference type="Pfam" id="PF00207">
    <property type="entry name" value="A2M"/>
    <property type="match status" value="1"/>
</dbReference>
<dbReference type="SMART" id="SM01361">
    <property type="entry name" value="A2M_recep"/>
    <property type="match status" value="1"/>
</dbReference>
<dbReference type="InterPro" id="IPR009048">
    <property type="entry name" value="A-macroglobulin_rcpt-bd"/>
</dbReference>
<dbReference type="CDD" id="cd02891">
    <property type="entry name" value="A2M_like"/>
    <property type="match status" value="1"/>
</dbReference>
<protein>
    <recommendedName>
        <fullName evidence="9">CD109 antigen</fullName>
    </recommendedName>
</protein>
<dbReference type="Pfam" id="PF07677">
    <property type="entry name" value="A2M_recep"/>
    <property type="match status" value="1"/>
</dbReference>
<organism evidence="7 8">
    <name type="scientific">Ridgeia piscesae</name>
    <name type="common">Tubeworm</name>
    <dbReference type="NCBI Taxonomy" id="27915"/>
    <lineage>
        <taxon>Eukaryota</taxon>
        <taxon>Metazoa</taxon>
        <taxon>Spiralia</taxon>
        <taxon>Lophotrochozoa</taxon>
        <taxon>Annelida</taxon>
        <taxon>Polychaeta</taxon>
        <taxon>Sedentaria</taxon>
        <taxon>Canalipalpata</taxon>
        <taxon>Sabellida</taxon>
        <taxon>Siboglinidae</taxon>
        <taxon>Ridgeia</taxon>
    </lineage>
</organism>
<dbReference type="PANTHER" id="PTHR11412">
    <property type="entry name" value="MACROGLOBULIN / COMPLEMENT"/>
    <property type="match status" value="1"/>
</dbReference>
<dbReference type="InterPro" id="IPR036055">
    <property type="entry name" value="LDL_receptor-like_sf"/>
</dbReference>
<keyword evidence="3" id="KW-1133">Transmembrane helix</keyword>
<feature type="domain" description="Alpha-macroglobulin receptor-binding" evidence="6">
    <location>
        <begin position="1424"/>
        <end position="1516"/>
    </location>
</feature>
<accession>A0AAD9NTW6</accession>
<dbReference type="GO" id="GO:0004866">
    <property type="term" value="F:endopeptidase inhibitor activity"/>
    <property type="evidence" value="ECO:0007669"/>
    <property type="project" value="InterPro"/>
</dbReference>
<dbReference type="Proteomes" id="UP001209878">
    <property type="component" value="Unassembled WGS sequence"/>
</dbReference>
<reference evidence="7" key="1">
    <citation type="journal article" date="2023" name="Mol. Biol. Evol.">
        <title>Third-Generation Sequencing Reveals the Adaptive Role of the Epigenome in Three Deep-Sea Polychaetes.</title>
        <authorList>
            <person name="Perez M."/>
            <person name="Aroh O."/>
            <person name="Sun Y."/>
            <person name="Lan Y."/>
            <person name="Juniper S.K."/>
            <person name="Young C.R."/>
            <person name="Angers B."/>
            <person name="Qian P.Y."/>
        </authorList>
    </citation>
    <scope>NUCLEOTIDE SEQUENCE</scope>
    <source>
        <strain evidence="7">R07B-5</strain>
    </source>
</reference>
<dbReference type="InterPro" id="IPR001599">
    <property type="entry name" value="Macroglobln_a2"/>
</dbReference>
<evidence type="ECO:0000259" key="4">
    <source>
        <dbReference type="SMART" id="SM01359"/>
    </source>
</evidence>
<evidence type="ECO:0000313" key="8">
    <source>
        <dbReference type="Proteomes" id="UP001209878"/>
    </source>
</evidence>
<keyword evidence="3" id="KW-0472">Membrane</keyword>
<dbReference type="InterPro" id="IPR011626">
    <property type="entry name" value="Alpha-macroglobulin_TED"/>
</dbReference>
<dbReference type="SMART" id="SM01360">
    <property type="entry name" value="A2M"/>
    <property type="match status" value="1"/>
</dbReference>
<dbReference type="PANTHER" id="PTHR11412:SF146">
    <property type="entry name" value="CD109 ANTIGEN"/>
    <property type="match status" value="1"/>
</dbReference>
<keyword evidence="8" id="KW-1185">Reference proteome</keyword>
<dbReference type="Gene3D" id="2.60.40.2950">
    <property type="match status" value="1"/>
</dbReference>
<feature type="domain" description="Alpha-2-macroglobulin bait region" evidence="4">
    <location>
        <begin position="472"/>
        <end position="602"/>
    </location>
</feature>
<dbReference type="InterPro" id="IPR002172">
    <property type="entry name" value="LDrepeatLR_classA_rpt"/>
</dbReference>
<dbReference type="GO" id="GO:0005615">
    <property type="term" value="C:extracellular space"/>
    <property type="evidence" value="ECO:0007669"/>
    <property type="project" value="InterPro"/>
</dbReference>
<dbReference type="InterPro" id="IPR011625">
    <property type="entry name" value="A2M_N_BRD"/>
</dbReference>
<feature type="disulfide bond" evidence="2">
    <location>
        <begin position="689"/>
        <end position="707"/>
    </location>
</feature>
<gene>
    <name evidence="7" type="ORF">NP493_362g02042</name>
</gene>
<evidence type="ECO:0000259" key="6">
    <source>
        <dbReference type="SMART" id="SM01361"/>
    </source>
</evidence>
<dbReference type="Gene3D" id="2.60.40.690">
    <property type="entry name" value="Alpha-macroglobulin, receptor-binding domain"/>
    <property type="match status" value="1"/>
</dbReference>
<dbReference type="PROSITE" id="PS50068">
    <property type="entry name" value="LDLRA_2"/>
    <property type="match status" value="1"/>
</dbReference>
<name>A0AAD9NTW6_RIDPI</name>
<keyword evidence="1 2" id="KW-1015">Disulfide bond</keyword>
<evidence type="ECO:0000256" key="3">
    <source>
        <dbReference type="SAM" id="Phobius"/>
    </source>
</evidence>
<dbReference type="SUPFAM" id="SSF57424">
    <property type="entry name" value="LDL receptor-like module"/>
    <property type="match status" value="1"/>
</dbReference>
<dbReference type="Gene3D" id="2.60.40.10">
    <property type="entry name" value="Immunoglobulins"/>
    <property type="match status" value="2"/>
</dbReference>
<dbReference type="InterPro" id="IPR002890">
    <property type="entry name" value="MG2"/>
</dbReference>
<sequence length="1572" mass="178881">MTTHDLGGGTVTATVVLVCLMCTTYAQEAAISRGYRLEAEPTYMIVAPRVIRPGQVVQVSITILKLYHSHINVRGSIRMGNEEFASFNERFTSPSIRTTQMQILQNAPYGNYTFRVEGTLNGGVSGNIFENETDLIYEQKRTSVFITLNKPIYKQGQKVLFRVIPVQPNLLTLRGSLHVYVRDPTGTIVRRWLGMQTNAGILEMDFQLSKQPAYGTWTILVRAWEYDYNKTFDVEEFYIPRMYVNVSMPLYVSENSFAVAGVVTANYTSGRPAKGNATLHLEIRPPLKKIVPGSNTVYPSIERNIVLLEGQSSFLFPLKDLANLYGDKPVGQEVHINVSVYDWFLQQNRTGSAVTVISSNDVTMKLLGDYSRSFRPGFPVSLYFAVVQSDGSPLYGDRRQVTINRNTRNHNGYTTTNEVKMIVRDDGIVHYKFIADKDAQFIVIRAYYDIEGRFTQAECKMSKVYSKFDNHLVISSSTERPVVNEYMVFTVRTSVFVDTLYYVIVAGGNIVVANRLDMKVKQKTFSVAMSRDMVPSARLLAYYIYDGEVVSDCLNFFVNGTRQNTVKVRVNRGKDFSFNTVELTGMTDPGAYIAFSGVDYDLYSHGGDIFLTEKDVIEEMETYDSHSNQSFGHTWYFEESHYEKVYFPAPSYGIDSNTTFTYAGLLVFTDANATRIPHDCNETRDFLPCNDGLCYLREQRCDGVMQCEDGVDEMGCNLKKSSIGDEFTPLMKRMKHLTRHYEETGEWLWRSYFVKPDGRIDRRTEVPKEPMSWVVGAFSVSLENGLGVMPQPYKYQATRPFYIQVEMPDQAVKGEQIGVRIALFNYWDRFLECLVTLHDSDDYVFVLVNTGHQVQSSYAPRTTRGDIQTMVYVEAGEMKSIFMPVLPLTTGKTKVTVSATSFMGRDTVSRDVNIVYDGVTNYYNTPYLIDLISSGFQIVPDFEIPVPEQFVYPEQRRHLYVPGSAESIVTVVGDVVGPGFFEDHLTAENQLHKPFGSCEQALYNFGVNLYYLKFLKTTDQLNKTVLAIALDHMNLDLQRVLGYMNPDGSFSMFRDYQTHTPSTWLSAIALQSLEDADEADWRDSGLFIPVGVRNRIALWIAKQQNNVTGAFWDVAPVYDRKMKDNKTIVNGVEVQPTVSLTAHVLAALSVVKGITGKAQTATSAAINNAIRYLNELLPTVKDPYQMALVAFALNTAKASTKTEAFLMLDKMKIQTAFTYWSSMPIPINPTRIHNTVPFLYPRVIYPFEAKAIEATSYGLILYLREGRLEDSRPIMKWLQTMRNYVGGFSATRDSLVALQALAVYGKSDPNRAIYEIVVKLQSTATSSWERTIRLNKDNWMTAQRVKIPRVFGQMRAKVGGTGSAVMQMQTKVNVEWPEFQEPKPNGSKYYDIIVDNKHMYGRNFSIMEMDVCTRWKRKDISMTTGLTVMEVELPTGYVIMNDDMRLYVQSGEVPTLRRAFYYSKKVVFYLDYVEYNKKTCVHFRADRWYPVANMTIQHEIRVYDYYEPGMFQRDIYTTRGLFTLHICQVCGSFQCPYCPYYNTAPSSLHVSLVLSLVLAAMATVFSNRLLHR</sequence>
<feature type="disulfide bond" evidence="2">
    <location>
        <begin position="701"/>
        <end position="716"/>
    </location>
</feature>
<dbReference type="Gene3D" id="1.50.10.20">
    <property type="match status" value="1"/>
</dbReference>
<comment type="caution">
    <text evidence="7">The sequence shown here is derived from an EMBL/GenBank/DDBJ whole genome shotgun (WGS) entry which is preliminary data.</text>
</comment>
<evidence type="ECO:0000313" key="7">
    <source>
        <dbReference type="EMBL" id="KAK2182230.1"/>
    </source>
</evidence>